<dbReference type="Gene3D" id="3.90.226.10">
    <property type="entry name" value="2-enoyl-CoA Hydratase, Chain A, domain 1"/>
    <property type="match status" value="1"/>
</dbReference>
<evidence type="ECO:0000313" key="2">
    <source>
        <dbReference type="Proteomes" id="UP000646776"/>
    </source>
</evidence>
<dbReference type="SUPFAM" id="SSF52096">
    <property type="entry name" value="ClpP/crotonase"/>
    <property type="match status" value="1"/>
</dbReference>
<dbReference type="PANTHER" id="PTHR43459">
    <property type="entry name" value="ENOYL-COA HYDRATASE"/>
    <property type="match status" value="1"/>
</dbReference>
<name>A0A918M157_9ACTN</name>
<dbReference type="AlphaFoldDB" id="A0A918M157"/>
<gene>
    <name evidence="1" type="ORF">GCM10010226_89620</name>
</gene>
<dbReference type="InterPro" id="IPR029045">
    <property type="entry name" value="ClpP/crotonase-like_dom_sf"/>
</dbReference>
<dbReference type="PANTHER" id="PTHR43459:SF1">
    <property type="entry name" value="EG:BACN32G11.4 PROTEIN"/>
    <property type="match status" value="1"/>
</dbReference>
<dbReference type="RefSeq" id="WP_189718352.1">
    <property type="nucleotide sequence ID" value="NZ_BMSA01000057.1"/>
</dbReference>
<comment type="caution">
    <text evidence="1">The sequence shown here is derived from an EMBL/GenBank/DDBJ whole genome shotgun (WGS) entry which is preliminary data.</text>
</comment>
<dbReference type="InterPro" id="IPR001753">
    <property type="entry name" value="Enoyl-CoA_hydra/iso"/>
</dbReference>
<reference evidence="1" key="1">
    <citation type="journal article" date="2014" name="Int. J. Syst. Evol. Microbiol.">
        <title>Complete genome sequence of Corynebacterium casei LMG S-19264T (=DSM 44701T), isolated from a smear-ripened cheese.</title>
        <authorList>
            <consortium name="US DOE Joint Genome Institute (JGI-PGF)"/>
            <person name="Walter F."/>
            <person name="Albersmeier A."/>
            <person name="Kalinowski J."/>
            <person name="Ruckert C."/>
        </authorList>
    </citation>
    <scope>NUCLEOTIDE SEQUENCE</scope>
    <source>
        <strain evidence="1">JCM 4125</strain>
    </source>
</reference>
<dbReference type="Proteomes" id="UP000646776">
    <property type="component" value="Unassembled WGS sequence"/>
</dbReference>
<evidence type="ECO:0000313" key="1">
    <source>
        <dbReference type="EMBL" id="GGT98406.1"/>
    </source>
</evidence>
<dbReference type="CDD" id="cd06558">
    <property type="entry name" value="crotonase-like"/>
    <property type="match status" value="1"/>
</dbReference>
<protein>
    <submittedName>
        <fullName evidence="1">Enoyl-CoA hydratase</fullName>
    </submittedName>
</protein>
<reference evidence="1" key="2">
    <citation type="submission" date="2020-09" db="EMBL/GenBank/DDBJ databases">
        <authorList>
            <person name="Sun Q."/>
            <person name="Ohkuma M."/>
        </authorList>
    </citation>
    <scope>NUCLEOTIDE SEQUENCE</scope>
    <source>
        <strain evidence="1">JCM 4125</strain>
    </source>
</reference>
<dbReference type="EMBL" id="BMSA01000057">
    <property type="protein sequence ID" value="GGT98406.1"/>
    <property type="molecule type" value="Genomic_DNA"/>
</dbReference>
<dbReference type="GO" id="GO:0003824">
    <property type="term" value="F:catalytic activity"/>
    <property type="evidence" value="ECO:0007669"/>
    <property type="project" value="UniProtKB-ARBA"/>
</dbReference>
<dbReference type="Pfam" id="PF00378">
    <property type="entry name" value="ECH_1"/>
    <property type="match status" value="1"/>
</dbReference>
<accession>A0A918M157</accession>
<sequence>MSDTATDSTPDYVRGEQISPGYHRVTFDNPPLNLYDPEVEARLAEIVEQLDADPEVKVVVFDSAHPEFFIAHLNLGRVAEFGEGMPAWFALVDRLAKAHFITVGSLRGRARGIGNEFLLALDVRFASREKAVLGQLEIGSGIIPGCGGLQRLWQLTGRSRALEIIASGDDYDADTAERYGWINRAVPDAELDAVVDRFARRLAFFDADALRAVKEILNEEAPPPSAAVLAATNERFVRLLTREHIQERLRLSAKASPEAVYDLELNMGERIGPRI</sequence>
<proteinExistence type="predicted"/>
<keyword evidence="2" id="KW-1185">Reference proteome</keyword>
<organism evidence="1 2">
    <name type="scientific">Streptomyces phaeofaciens</name>
    <dbReference type="NCBI Taxonomy" id="68254"/>
    <lineage>
        <taxon>Bacteria</taxon>
        <taxon>Bacillati</taxon>
        <taxon>Actinomycetota</taxon>
        <taxon>Actinomycetes</taxon>
        <taxon>Kitasatosporales</taxon>
        <taxon>Streptomycetaceae</taxon>
        <taxon>Streptomyces</taxon>
    </lineage>
</organism>